<dbReference type="InterPro" id="IPR029044">
    <property type="entry name" value="Nucleotide-diphossugar_trans"/>
</dbReference>
<dbReference type="AlphaFoldDB" id="A0A7K1XXX3"/>
<organism evidence="5 6">
    <name type="scientific">Hufsiella ginkgonis</name>
    <dbReference type="NCBI Taxonomy" id="2695274"/>
    <lineage>
        <taxon>Bacteria</taxon>
        <taxon>Pseudomonadati</taxon>
        <taxon>Bacteroidota</taxon>
        <taxon>Sphingobacteriia</taxon>
        <taxon>Sphingobacteriales</taxon>
        <taxon>Sphingobacteriaceae</taxon>
        <taxon>Hufsiella</taxon>
    </lineage>
</organism>
<keyword evidence="3" id="KW-0812">Transmembrane</keyword>
<gene>
    <name evidence="5" type="ORF">GS398_10795</name>
</gene>
<dbReference type="Gene3D" id="3.90.550.10">
    <property type="entry name" value="Spore Coat Polysaccharide Biosynthesis Protein SpsA, Chain A"/>
    <property type="match status" value="1"/>
</dbReference>
<evidence type="ECO:0000313" key="6">
    <source>
        <dbReference type="Proteomes" id="UP000451233"/>
    </source>
</evidence>
<sequence length="331" mass="37222">MEFPLATISIIVPVYNKLEYLDDCIQSILNQSFKDIELILVNDGSTDGSQTKCRDYAMNDSRIVVVNQHNQGVSAARNAGVSWSSGLYIGFVDADDTIEPDMYELLLKNSMAFDADISVCRMKLISFNKTTSHPETTGTLVFSHDEALSSYFKGEFDQSANNKLYKAAIARQIQFEGHIYEDILYTCRAFLAAGKTVLENTVKYNYIVRANSASMTKFNLDYMETIAVSAKMVQLVSASNKCCIAEAKSFDVMANISLLNLLLLTKKNTYVSQYNKVVDNLKGHATFILEAASVRKKHKYAFQLFSVSPVIYTWVMYLYCFLTRSDVVTRS</sequence>
<keyword evidence="3" id="KW-1133">Transmembrane helix</keyword>
<dbReference type="GO" id="GO:0016758">
    <property type="term" value="F:hexosyltransferase activity"/>
    <property type="evidence" value="ECO:0007669"/>
    <property type="project" value="UniProtKB-ARBA"/>
</dbReference>
<dbReference type="CDD" id="cd00761">
    <property type="entry name" value="Glyco_tranf_GTA_type"/>
    <property type="match status" value="1"/>
</dbReference>
<dbReference type="PANTHER" id="PTHR22916:SF51">
    <property type="entry name" value="GLYCOSYLTRANSFERASE EPSH-RELATED"/>
    <property type="match status" value="1"/>
</dbReference>
<comment type="caution">
    <text evidence="5">The sequence shown here is derived from an EMBL/GenBank/DDBJ whole genome shotgun (WGS) entry which is preliminary data.</text>
</comment>
<evidence type="ECO:0000313" key="5">
    <source>
        <dbReference type="EMBL" id="MXV15793.1"/>
    </source>
</evidence>
<keyword evidence="1" id="KW-0328">Glycosyltransferase</keyword>
<dbReference type="SUPFAM" id="SSF53448">
    <property type="entry name" value="Nucleotide-diphospho-sugar transferases"/>
    <property type="match status" value="1"/>
</dbReference>
<protein>
    <submittedName>
        <fullName evidence="5">Glycosyltransferase</fullName>
    </submittedName>
</protein>
<evidence type="ECO:0000256" key="3">
    <source>
        <dbReference type="SAM" id="Phobius"/>
    </source>
</evidence>
<accession>A0A7K1XXX3</accession>
<dbReference type="PANTHER" id="PTHR22916">
    <property type="entry name" value="GLYCOSYLTRANSFERASE"/>
    <property type="match status" value="1"/>
</dbReference>
<dbReference type="EMBL" id="WVHS01000002">
    <property type="protein sequence ID" value="MXV15793.1"/>
    <property type="molecule type" value="Genomic_DNA"/>
</dbReference>
<name>A0A7K1XXX3_9SPHI</name>
<feature type="domain" description="Glycosyltransferase 2-like" evidence="4">
    <location>
        <begin position="9"/>
        <end position="171"/>
    </location>
</feature>
<proteinExistence type="predicted"/>
<evidence type="ECO:0000259" key="4">
    <source>
        <dbReference type="Pfam" id="PF00535"/>
    </source>
</evidence>
<keyword evidence="3" id="KW-0472">Membrane</keyword>
<keyword evidence="6" id="KW-1185">Reference proteome</keyword>
<feature type="transmembrane region" description="Helical" evidence="3">
    <location>
        <begin position="300"/>
        <end position="322"/>
    </location>
</feature>
<reference evidence="5 6" key="1">
    <citation type="submission" date="2019-11" db="EMBL/GenBank/DDBJ databases">
        <title>Pedobacter sp. HMF7056 Genome sequencing and assembly.</title>
        <authorList>
            <person name="Kang H."/>
            <person name="Kim H."/>
            <person name="Joh K."/>
        </authorList>
    </citation>
    <scope>NUCLEOTIDE SEQUENCE [LARGE SCALE GENOMIC DNA]</scope>
    <source>
        <strain evidence="5 6">HMF7056</strain>
    </source>
</reference>
<dbReference type="Pfam" id="PF00535">
    <property type="entry name" value="Glycos_transf_2"/>
    <property type="match status" value="1"/>
</dbReference>
<evidence type="ECO:0000256" key="2">
    <source>
        <dbReference type="ARBA" id="ARBA00022679"/>
    </source>
</evidence>
<dbReference type="InterPro" id="IPR001173">
    <property type="entry name" value="Glyco_trans_2-like"/>
</dbReference>
<dbReference type="RefSeq" id="WP_160906766.1">
    <property type="nucleotide sequence ID" value="NZ_WVHS01000002.1"/>
</dbReference>
<evidence type="ECO:0000256" key="1">
    <source>
        <dbReference type="ARBA" id="ARBA00022676"/>
    </source>
</evidence>
<keyword evidence="2 5" id="KW-0808">Transferase</keyword>
<dbReference type="Proteomes" id="UP000451233">
    <property type="component" value="Unassembled WGS sequence"/>
</dbReference>